<dbReference type="PANTHER" id="PTHR46407:SF3">
    <property type="entry name" value="OS02G0208700 PROTEIN"/>
    <property type="match status" value="1"/>
</dbReference>
<feature type="region of interest" description="Disordered" evidence="1">
    <location>
        <begin position="388"/>
        <end position="427"/>
    </location>
</feature>
<dbReference type="FunCoup" id="A0A200PNA6">
    <property type="interactions" value="134"/>
</dbReference>
<reference evidence="2 3" key="1">
    <citation type="journal article" date="2017" name="Mol. Plant">
        <title>The Genome of Medicinal Plant Macleaya cordata Provides New Insights into Benzylisoquinoline Alkaloids Metabolism.</title>
        <authorList>
            <person name="Liu X."/>
            <person name="Liu Y."/>
            <person name="Huang P."/>
            <person name="Ma Y."/>
            <person name="Qing Z."/>
            <person name="Tang Q."/>
            <person name="Cao H."/>
            <person name="Cheng P."/>
            <person name="Zheng Y."/>
            <person name="Yuan Z."/>
            <person name="Zhou Y."/>
            <person name="Liu J."/>
            <person name="Tang Z."/>
            <person name="Zhuo Y."/>
            <person name="Zhang Y."/>
            <person name="Yu L."/>
            <person name="Huang J."/>
            <person name="Yang P."/>
            <person name="Peng Q."/>
            <person name="Zhang J."/>
            <person name="Jiang W."/>
            <person name="Zhang Z."/>
            <person name="Lin K."/>
            <person name="Ro D.K."/>
            <person name="Chen X."/>
            <person name="Xiong X."/>
            <person name="Shang Y."/>
            <person name="Huang S."/>
            <person name="Zeng J."/>
        </authorList>
    </citation>
    <scope>NUCLEOTIDE SEQUENCE [LARGE SCALE GENOMIC DNA]</scope>
    <source>
        <strain evidence="3">cv. BLH2017</strain>
        <tissue evidence="2">Root</tissue>
    </source>
</reference>
<protein>
    <submittedName>
        <fullName evidence="2">Kelch repeat type 1</fullName>
    </submittedName>
</protein>
<dbReference type="GO" id="GO:2000762">
    <property type="term" value="P:regulation of phenylpropanoid metabolic process"/>
    <property type="evidence" value="ECO:0007669"/>
    <property type="project" value="InterPro"/>
</dbReference>
<gene>
    <name evidence="2" type="ORF">BVC80_9063g63</name>
</gene>
<dbReference type="AlphaFoldDB" id="A0A200PNA6"/>
<accession>A0A200PNA6</accession>
<dbReference type="STRING" id="56857.A0A200PNA6"/>
<dbReference type="Gene3D" id="2.120.10.80">
    <property type="entry name" value="Kelch-type beta propeller"/>
    <property type="match status" value="1"/>
</dbReference>
<dbReference type="InParanoid" id="A0A200PNA6"/>
<dbReference type="Proteomes" id="UP000195402">
    <property type="component" value="Unassembled WGS sequence"/>
</dbReference>
<proteinExistence type="predicted"/>
<keyword evidence="3" id="KW-1185">Reference proteome</keyword>
<organism evidence="2 3">
    <name type="scientific">Macleaya cordata</name>
    <name type="common">Five-seeded plume-poppy</name>
    <name type="synonym">Bocconia cordata</name>
    <dbReference type="NCBI Taxonomy" id="56857"/>
    <lineage>
        <taxon>Eukaryota</taxon>
        <taxon>Viridiplantae</taxon>
        <taxon>Streptophyta</taxon>
        <taxon>Embryophyta</taxon>
        <taxon>Tracheophyta</taxon>
        <taxon>Spermatophyta</taxon>
        <taxon>Magnoliopsida</taxon>
        <taxon>Ranunculales</taxon>
        <taxon>Papaveraceae</taxon>
        <taxon>Papaveroideae</taxon>
        <taxon>Macleaya</taxon>
    </lineage>
</organism>
<dbReference type="OrthoDB" id="191037at2759"/>
<dbReference type="InterPro" id="IPR006652">
    <property type="entry name" value="Kelch_1"/>
</dbReference>
<evidence type="ECO:0000313" key="3">
    <source>
        <dbReference type="Proteomes" id="UP000195402"/>
    </source>
</evidence>
<dbReference type="CDD" id="cd22152">
    <property type="entry name" value="F-box_AtAFR-like"/>
    <property type="match status" value="1"/>
</dbReference>
<evidence type="ECO:0000313" key="2">
    <source>
        <dbReference type="EMBL" id="OUZ99696.1"/>
    </source>
</evidence>
<comment type="caution">
    <text evidence="2">The sequence shown here is derived from an EMBL/GenBank/DDBJ whole genome shotgun (WGS) entry which is preliminary data.</text>
</comment>
<dbReference type="SMART" id="SM00612">
    <property type="entry name" value="Kelch"/>
    <property type="match status" value="2"/>
</dbReference>
<evidence type="ECO:0000256" key="1">
    <source>
        <dbReference type="SAM" id="MobiDB-lite"/>
    </source>
</evidence>
<dbReference type="Pfam" id="PF01344">
    <property type="entry name" value="Kelch_1"/>
    <property type="match status" value="2"/>
</dbReference>
<name>A0A200PNA6_MACCD</name>
<feature type="compositionally biased region" description="Basic and acidic residues" evidence="1">
    <location>
        <begin position="418"/>
        <end position="427"/>
    </location>
</feature>
<dbReference type="SUPFAM" id="SSF117281">
    <property type="entry name" value="Kelch motif"/>
    <property type="match status" value="1"/>
</dbReference>
<dbReference type="EMBL" id="MVGT01004391">
    <property type="protein sequence ID" value="OUZ99696.1"/>
    <property type="molecule type" value="Genomic_DNA"/>
</dbReference>
<dbReference type="InterPro" id="IPR044595">
    <property type="entry name" value="KMD1-4"/>
</dbReference>
<dbReference type="GO" id="GO:0080037">
    <property type="term" value="P:negative regulation of cytokinin-activated signaling pathway"/>
    <property type="evidence" value="ECO:0007669"/>
    <property type="project" value="InterPro"/>
</dbReference>
<dbReference type="PANTHER" id="PTHR46407">
    <property type="entry name" value="OS02G0208700 PROTEIN"/>
    <property type="match status" value="1"/>
</dbReference>
<feature type="compositionally biased region" description="Basic and acidic residues" evidence="1">
    <location>
        <begin position="394"/>
        <end position="410"/>
    </location>
</feature>
<sequence>MEELIPGLPEEIGRECLIRIPYKQFSTVLAVSKRWKQETESKEFHHRRRNRGFNQNLIALLQSDPIMASDTAKNNSTATTTTTTTTPVYRLSLYEPGKNEWERLPPIPGYSDRGLPLFCQCAGVGRYLVVIAGWNTTTWEVLNSVYVFDLLTATWRRGSGMPGERRTFFACASDSVRTVFVAGGHDEEKNALRSALAYDVVEDEWVQLPDMAKERDECKGLFHGGKFHVIGGYETEMQGRFDKSSEAFDVATWKWGSVEDKLRTATCPRTCLFDHEGTLYKCGPAYMSRLVGSTWQQFAELPADVRNGTYAVRWRKKMLVIGCGLQGGTHSCYELESGKDEQQYTWRKVETPEGFTGYVQSGCNLELYWIGCGIDIWTAGEEFTAAGRRRKGRRSEVGRPPESRSPERRLPVAGVEVAGRRSDEVDR</sequence>
<dbReference type="InterPro" id="IPR015915">
    <property type="entry name" value="Kelch-typ_b-propeller"/>
</dbReference>
<dbReference type="OMA" id="STWQWDQ"/>